<comment type="subcellular location">
    <subcellularLocation>
        <location evidence="1">Membrane</location>
        <topology evidence="1">Multi-pass membrane protein</topology>
    </subcellularLocation>
</comment>
<proteinExistence type="predicted"/>
<dbReference type="EMBL" id="CATQJA010002643">
    <property type="protein sequence ID" value="CAJ0576279.1"/>
    <property type="molecule type" value="Genomic_DNA"/>
</dbReference>
<dbReference type="Gene3D" id="1.20.1250.20">
    <property type="entry name" value="MFS general substrate transporter like domains"/>
    <property type="match status" value="2"/>
</dbReference>
<dbReference type="PROSITE" id="PS50850">
    <property type="entry name" value="MFS"/>
    <property type="match status" value="1"/>
</dbReference>
<dbReference type="GO" id="GO:0016020">
    <property type="term" value="C:membrane"/>
    <property type="evidence" value="ECO:0007669"/>
    <property type="project" value="UniProtKB-SubCell"/>
</dbReference>
<gene>
    <name evidence="5" type="ORF">MSPICULIGERA_LOCUS14574</name>
</gene>
<evidence type="ECO:0000313" key="6">
    <source>
        <dbReference type="Proteomes" id="UP001177023"/>
    </source>
</evidence>
<evidence type="ECO:0000256" key="3">
    <source>
        <dbReference type="SAM" id="Phobius"/>
    </source>
</evidence>
<dbReference type="InterPro" id="IPR020846">
    <property type="entry name" value="MFS_dom"/>
</dbReference>
<dbReference type="SUPFAM" id="SSF103473">
    <property type="entry name" value="MFS general substrate transporter"/>
    <property type="match status" value="1"/>
</dbReference>
<keyword evidence="3" id="KW-0812">Transmembrane</keyword>
<feature type="region of interest" description="Disordered" evidence="2">
    <location>
        <begin position="462"/>
        <end position="512"/>
    </location>
</feature>
<dbReference type="AlphaFoldDB" id="A0AA36CWM3"/>
<protein>
    <recommendedName>
        <fullName evidence="4">Major facilitator superfamily (MFS) profile domain-containing protein</fullName>
    </recommendedName>
</protein>
<feature type="transmembrane region" description="Helical" evidence="3">
    <location>
        <begin position="415"/>
        <end position="435"/>
    </location>
</feature>
<keyword evidence="3" id="KW-0472">Membrane</keyword>
<feature type="compositionally biased region" description="Low complexity" evidence="2">
    <location>
        <begin position="500"/>
        <end position="512"/>
    </location>
</feature>
<evidence type="ECO:0000256" key="1">
    <source>
        <dbReference type="ARBA" id="ARBA00004141"/>
    </source>
</evidence>
<feature type="transmembrane region" description="Helical" evidence="3">
    <location>
        <begin position="92"/>
        <end position="120"/>
    </location>
</feature>
<feature type="transmembrane region" description="Helical" evidence="3">
    <location>
        <begin position="277"/>
        <end position="298"/>
    </location>
</feature>
<organism evidence="5 6">
    <name type="scientific">Mesorhabditis spiculigera</name>
    <dbReference type="NCBI Taxonomy" id="96644"/>
    <lineage>
        <taxon>Eukaryota</taxon>
        <taxon>Metazoa</taxon>
        <taxon>Ecdysozoa</taxon>
        <taxon>Nematoda</taxon>
        <taxon>Chromadorea</taxon>
        <taxon>Rhabditida</taxon>
        <taxon>Rhabditina</taxon>
        <taxon>Rhabditomorpha</taxon>
        <taxon>Rhabditoidea</taxon>
        <taxon>Rhabditidae</taxon>
        <taxon>Mesorhabditinae</taxon>
        <taxon>Mesorhabditis</taxon>
    </lineage>
</organism>
<dbReference type="PANTHER" id="PTHR45757:SF17">
    <property type="entry name" value="MAJOR FACILITATOR SUPERFAMILY (MFS) PROFILE DOMAIN-CONTAINING PROTEIN"/>
    <property type="match status" value="1"/>
</dbReference>
<evidence type="ECO:0000259" key="4">
    <source>
        <dbReference type="PROSITE" id="PS50850"/>
    </source>
</evidence>
<feature type="transmembrane region" description="Helical" evidence="3">
    <location>
        <begin position="247"/>
        <end position="271"/>
    </location>
</feature>
<dbReference type="GO" id="GO:0022857">
    <property type="term" value="F:transmembrane transporter activity"/>
    <property type="evidence" value="ECO:0007669"/>
    <property type="project" value="InterPro"/>
</dbReference>
<evidence type="ECO:0000256" key="2">
    <source>
        <dbReference type="SAM" id="MobiDB-lite"/>
    </source>
</evidence>
<feature type="transmembrane region" description="Helical" evidence="3">
    <location>
        <begin position="319"/>
        <end position="339"/>
    </location>
</feature>
<dbReference type="Proteomes" id="UP001177023">
    <property type="component" value="Unassembled WGS sequence"/>
</dbReference>
<reference evidence="5" key="1">
    <citation type="submission" date="2023-06" db="EMBL/GenBank/DDBJ databases">
        <authorList>
            <person name="Delattre M."/>
        </authorList>
    </citation>
    <scope>NUCLEOTIDE SEQUENCE</scope>
    <source>
        <strain evidence="5">AF72</strain>
    </source>
</reference>
<evidence type="ECO:0000313" key="5">
    <source>
        <dbReference type="EMBL" id="CAJ0576279.1"/>
    </source>
</evidence>
<feature type="compositionally biased region" description="Basic and acidic residues" evidence="2">
    <location>
        <begin position="483"/>
        <end position="499"/>
    </location>
</feature>
<dbReference type="Pfam" id="PF07690">
    <property type="entry name" value="MFS_1"/>
    <property type="match status" value="1"/>
</dbReference>
<dbReference type="PANTHER" id="PTHR45757">
    <property type="entry name" value="PROTEIN CBG23364-RELATED"/>
    <property type="match status" value="1"/>
</dbReference>
<name>A0AA36CWM3_9BILA</name>
<feature type="transmembrane region" description="Helical" evidence="3">
    <location>
        <begin position="345"/>
        <end position="367"/>
    </location>
</feature>
<sequence length="512" mass="56638">MGLLTHRFRFIVVFGCFLCLTSINSNYITMNFTFICMENDMTGAIPDSNGTLHSRFKYTPTEKNYIVWAVAAGTILGTFPINWAYINFGARYPFFIAGTLSVISTAMIPFAASSSFLFLLTLRFVQGLAYSADFAAIGLVTVRWAPLAETGLFMSVMTSFTPVSTSITNPVSGWICESSLGWKWAFYGHAVMCAIVFMAWIGYYTDNPATHKAVDSEELKKIQKGKTRAHIEGDSFVPYKAICKNHIILIVWFNSFAEMTTVTLLLTYMPLYFNKVLGFDVVMTGLLAAVTSFLHAPLKWLSGYLSDSITSIPEHVKMQVLNFIAVGFSGICCFVIGAAKRAGDGYVAVFFFAAVYCAMAVNCGGFYKTGTLVARQYAHFVLATIQFMKCVALVAAPASWAIFVRDESNATEWSYVFYLNGAVLILANIMFVFICTDKPAEFTYITRDNPDGHHDVSAMEIKTGQTEREAPDSVVESQSISETKSRPEARSPEDSKSQQESKSQSQKSSPKT</sequence>
<dbReference type="InterPro" id="IPR011701">
    <property type="entry name" value="MFS"/>
</dbReference>
<feature type="transmembrane region" description="Helical" evidence="3">
    <location>
        <begin position="127"/>
        <end position="145"/>
    </location>
</feature>
<feature type="transmembrane region" description="Helical" evidence="3">
    <location>
        <begin position="379"/>
        <end position="403"/>
    </location>
</feature>
<feature type="non-terminal residue" evidence="5">
    <location>
        <position position="512"/>
    </location>
</feature>
<keyword evidence="3" id="KW-1133">Transmembrane helix</keyword>
<feature type="transmembrane region" description="Helical" evidence="3">
    <location>
        <begin position="184"/>
        <end position="203"/>
    </location>
</feature>
<dbReference type="InterPro" id="IPR036259">
    <property type="entry name" value="MFS_trans_sf"/>
</dbReference>
<comment type="caution">
    <text evidence="5">The sequence shown here is derived from an EMBL/GenBank/DDBJ whole genome shotgun (WGS) entry which is preliminary data.</text>
</comment>
<feature type="transmembrane region" description="Helical" evidence="3">
    <location>
        <begin position="6"/>
        <end position="23"/>
    </location>
</feature>
<keyword evidence="6" id="KW-1185">Reference proteome</keyword>
<accession>A0AA36CWM3</accession>
<feature type="domain" description="Major facilitator superfamily (MFS) profile" evidence="4">
    <location>
        <begin position="1"/>
        <end position="439"/>
    </location>
</feature>
<feature type="transmembrane region" description="Helical" evidence="3">
    <location>
        <begin position="65"/>
        <end position="86"/>
    </location>
</feature>